<comment type="similarity">
    <text evidence="8 9">Belongs to the adenylate kinase family.</text>
</comment>
<evidence type="ECO:0000256" key="2">
    <source>
        <dbReference type="ARBA" id="ARBA00022723"/>
    </source>
</evidence>
<dbReference type="OrthoDB" id="9805030at2"/>
<keyword evidence="13" id="KW-1185">Reference proteome</keyword>
<evidence type="ECO:0000313" key="12">
    <source>
        <dbReference type="EMBL" id="SDY35192.1"/>
    </source>
</evidence>
<evidence type="ECO:0000256" key="5">
    <source>
        <dbReference type="ARBA" id="ARBA00022777"/>
    </source>
</evidence>
<evidence type="ECO:0000313" key="13">
    <source>
        <dbReference type="Proteomes" id="UP000199652"/>
    </source>
</evidence>
<dbReference type="GO" id="GO:0008270">
    <property type="term" value="F:zinc ion binding"/>
    <property type="evidence" value="ECO:0007669"/>
    <property type="project" value="UniProtKB-UniRule"/>
</dbReference>
<dbReference type="Pfam" id="PF00406">
    <property type="entry name" value="ADK"/>
    <property type="match status" value="1"/>
</dbReference>
<feature type="binding site" evidence="8">
    <location>
        <begin position="85"/>
        <end position="88"/>
    </location>
    <ligand>
        <name>AMP</name>
        <dbReference type="ChEBI" id="CHEBI:456215"/>
    </ligand>
</feature>
<keyword evidence="7 8" id="KW-0067">ATP-binding</keyword>
<feature type="binding site" evidence="8">
    <location>
        <position position="150"/>
    </location>
    <ligand>
        <name>Zn(2+)</name>
        <dbReference type="ChEBI" id="CHEBI:29105"/>
        <note>structural</note>
    </ligand>
</feature>
<dbReference type="GO" id="GO:0005737">
    <property type="term" value="C:cytoplasm"/>
    <property type="evidence" value="ECO:0007669"/>
    <property type="project" value="UniProtKB-SubCell"/>
</dbReference>
<evidence type="ECO:0000256" key="10">
    <source>
        <dbReference type="RuleBase" id="RU003331"/>
    </source>
</evidence>
<keyword evidence="1 8" id="KW-0808">Transferase</keyword>
<dbReference type="InterPro" id="IPR033690">
    <property type="entry name" value="Adenylat_kinase_CS"/>
</dbReference>
<dbReference type="NCBIfam" id="NF011100">
    <property type="entry name" value="PRK14527.1"/>
    <property type="match status" value="1"/>
</dbReference>
<dbReference type="InterPro" id="IPR027417">
    <property type="entry name" value="P-loop_NTPase"/>
</dbReference>
<dbReference type="EC" id="2.7.4.3" evidence="8 10"/>
<comment type="catalytic activity">
    <reaction evidence="8 10">
        <text>AMP + ATP = 2 ADP</text>
        <dbReference type="Rhea" id="RHEA:12973"/>
        <dbReference type="ChEBI" id="CHEBI:30616"/>
        <dbReference type="ChEBI" id="CHEBI:456215"/>
        <dbReference type="ChEBI" id="CHEBI:456216"/>
        <dbReference type="EC" id="2.7.4.3"/>
    </reaction>
</comment>
<evidence type="ECO:0000256" key="9">
    <source>
        <dbReference type="RuleBase" id="RU003330"/>
    </source>
</evidence>
<organism evidence="12 13">
    <name type="scientific">Eubacterium barkeri</name>
    <name type="common">Clostridium barkeri</name>
    <dbReference type="NCBI Taxonomy" id="1528"/>
    <lineage>
        <taxon>Bacteria</taxon>
        <taxon>Bacillati</taxon>
        <taxon>Bacillota</taxon>
        <taxon>Clostridia</taxon>
        <taxon>Eubacteriales</taxon>
        <taxon>Eubacteriaceae</taxon>
        <taxon>Eubacterium</taxon>
    </lineage>
</organism>
<dbReference type="HAMAP" id="MF_00235">
    <property type="entry name" value="Adenylate_kinase_Adk"/>
    <property type="match status" value="1"/>
</dbReference>
<dbReference type="InterPro" id="IPR006259">
    <property type="entry name" value="Adenyl_kin_sub"/>
</dbReference>
<feature type="binding site" evidence="8">
    <location>
        <position position="199"/>
    </location>
    <ligand>
        <name>ATP</name>
        <dbReference type="ChEBI" id="CHEBI:30616"/>
    </ligand>
</feature>
<comment type="subunit">
    <text evidence="8 10">Monomer.</text>
</comment>
<evidence type="ECO:0000259" key="11">
    <source>
        <dbReference type="Pfam" id="PF05191"/>
    </source>
</evidence>
<dbReference type="SUPFAM" id="SSF52540">
    <property type="entry name" value="P-loop containing nucleoside triphosphate hydrolases"/>
    <property type="match status" value="1"/>
</dbReference>
<comment type="domain">
    <text evidence="8">Consists of three domains, a large central CORE domain and two small peripheral domains, NMPbind and LID, which undergo movements during catalysis. The LID domain closes over the site of phosphoryl transfer upon ATP binding. Assembling and dissambling the active center during each catalytic cycle provides an effective means to prevent ATP hydrolysis. Some bacteria have evolved a zinc-coordinating structure that stabilizes the LID domain.</text>
</comment>
<dbReference type="InterPro" id="IPR000850">
    <property type="entry name" value="Adenylat/UMP-CMP_kin"/>
</dbReference>
<feature type="binding site" evidence="8">
    <location>
        <position position="130"/>
    </location>
    <ligand>
        <name>Zn(2+)</name>
        <dbReference type="ChEBI" id="CHEBI:29105"/>
        <note>structural</note>
    </ligand>
</feature>
<dbReference type="RefSeq" id="WP_090246899.1">
    <property type="nucleotide sequence ID" value="NZ_FNOU01000027.1"/>
</dbReference>
<reference evidence="13" key="1">
    <citation type="submission" date="2016-10" db="EMBL/GenBank/DDBJ databases">
        <authorList>
            <person name="Varghese N."/>
            <person name="Submissions S."/>
        </authorList>
    </citation>
    <scope>NUCLEOTIDE SEQUENCE [LARGE SCALE GENOMIC DNA]</scope>
    <source>
        <strain evidence="13">VPI 5359</strain>
    </source>
</reference>
<dbReference type="Pfam" id="PF05191">
    <property type="entry name" value="ADK_lid"/>
    <property type="match status" value="1"/>
</dbReference>
<keyword evidence="2 8" id="KW-0479">Metal-binding</keyword>
<feature type="binding site" evidence="8">
    <location>
        <position position="133"/>
    </location>
    <ligand>
        <name>Zn(2+)</name>
        <dbReference type="ChEBI" id="CHEBI:29105"/>
        <note>structural</note>
    </ligand>
</feature>
<dbReference type="GO" id="GO:0004017">
    <property type="term" value="F:AMP kinase activity"/>
    <property type="evidence" value="ECO:0007669"/>
    <property type="project" value="UniProtKB-UniRule"/>
</dbReference>
<feature type="binding site" evidence="8">
    <location>
        <position position="36"/>
    </location>
    <ligand>
        <name>AMP</name>
        <dbReference type="ChEBI" id="CHEBI:456215"/>
    </ligand>
</feature>
<dbReference type="AlphaFoldDB" id="A0A1H3J5L1"/>
<dbReference type="NCBIfam" id="NF001381">
    <property type="entry name" value="PRK00279.1-3"/>
    <property type="match status" value="1"/>
</dbReference>
<feature type="binding site" evidence="8">
    <location>
        <begin position="10"/>
        <end position="15"/>
    </location>
    <ligand>
        <name>ATP</name>
        <dbReference type="ChEBI" id="CHEBI:30616"/>
    </ligand>
</feature>
<evidence type="ECO:0000256" key="8">
    <source>
        <dbReference type="HAMAP-Rule" id="MF_00235"/>
    </source>
</evidence>
<dbReference type="PANTHER" id="PTHR23359">
    <property type="entry name" value="NUCLEOTIDE KINASE"/>
    <property type="match status" value="1"/>
</dbReference>
<dbReference type="FunFam" id="3.40.50.300:FF:000106">
    <property type="entry name" value="Adenylate kinase mitochondrial"/>
    <property type="match status" value="1"/>
</dbReference>
<feature type="domain" description="Adenylate kinase active site lid" evidence="11">
    <location>
        <begin position="127"/>
        <end position="162"/>
    </location>
</feature>
<dbReference type="UniPathway" id="UPA00588">
    <property type="reaction ID" value="UER00649"/>
</dbReference>
<feature type="binding site" evidence="8">
    <location>
        <position position="127"/>
    </location>
    <ligand>
        <name>ATP</name>
        <dbReference type="ChEBI" id="CHEBI:30616"/>
    </ligand>
</feature>
<feature type="binding site" evidence="8">
    <location>
        <position position="160"/>
    </location>
    <ligand>
        <name>AMP</name>
        <dbReference type="ChEBI" id="CHEBI:456215"/>
    </ligand>
</feature>
<dbReference type="InterPro" id="IPR007862">
    <property type="entry name" value="Adenylate_kinase_lid-dom"/>
</dbReference>
<feature type="binding site" evidence="8">
    <location>
        <position position="31"/>
    </location>
    <ligand>
        <name>AMP</name>
        <dbReference type="ChEBI" id="CHEBI:456215"/>
    </ligand>
</feature>
<dbReference type="Proteomes" id="UP000199652">
    <property type="component" value="Unassembled WGS sequence"/>
</dbReference>
<dbReference type="GO" id="GO:0005524">
    <property type="term" value="F:ATP binding"/>
    <property type="evidence" value="ECO:0007669"/>
    <property type="project" value="UniProtKB-UniRule"/>
</dbReference>
<dbReference type="CDD" id="cd01428">
    <property type="entry name" value="ADK"/>
    <property type="match status" value="1"/>
</dbReference>
<evidence type="ECO:0000256" key="1">
    <source>
        <dbReference type="ARBA" id="ARBA00022679"/>
    </source>
</evidence>
<evidence type="ECO:0000256" key="4">
    <source>
        <dbReference type="ARBA" id="ARBA00022741"/>
    </source>
</evidence>
<accession>A0A1H3J5L1</accession>
<dbReference type="PRINTS" id="PR00094">
    <property type="entry name" value="ADENYLTKNASE"/>
</dbReference>
<keyword evidence="8" id="KW-0963">Cytoplasm</keyword>
<evidence type="ECO:0000256" key="3">
    <source>
        <dbReference type="ARBA" id="ARBA00022727"/>
    </source>
</evidence>
<evidence type="ECO:0000256" key="6">
    <source>
        <dbReference type="ARBA" id="ARBA00022833"/>
    </source>
</evidence>
<dbReference type="NCBIfam" id="NF001380">
    <property type="entry name" value="PRK00279.1-2"/>
    <property type="match status" value="1"/>
</dbReference>
<feature type="binding site" evidence="8">
    <location>
        <position position="92"/>
    </location>
    <ligand>
        <name>AMP</name>
        <dbReference type="ChEBI" id="CHEBI:456215"/>
    </ligand>
</feature>
<keyword evidence="6 8" id="KW-0862">Zinc</keyword>
<sequence length="217" mass="23583">MRVVLLGPPGAGKGTQAKGIAEKFNIPHISTGDLFRENLKNETPLGKKAKAYMDAGKLVPDELVIALVEDRIIREDCKDGYLLDGFPRTVAQASALCAFNEKIGKLLDYAVNIEVPEGLLVERIVGRRVCPKCGSSYHITFNPPKVDGVCDIDGEALMQRADDSEETVKTRLAVYHSESAPLVDFYHFKDKLINIDGNQSPGAVAADIEMALKGGNQ</sequence>
<comment type="pathway">
    <text evidence="8">Purine metabolism; AMP biosynthesis via salvage pathway; AMP from ADP: step 1/1.</text>
</comment>
<feature type="binding site" evidence="8">
    <location>
        <position position="153"/>
    </location>
    <ligand>
        <name>Zn(2+)</name>
        <dbReference type="ChEBI" id="CHEBI:29105"/>
        <note>structural</note>
    </ligand>
</feature>
<proteinExistence type="inferred from homology"/>
<dbReference type="EMBL" id="FNOU01000027">
    <property type="protein sequence ID" value="SDY35192.1"/>
    <property type="molecule type" value="Genomic_DNA"/>
</dbReference>
<feature type="region of interest" description="LID" evidence="8">
    <location>
        <begin position="126"/>
        <end position="163"/>
    </location>
</feature>
<dbReference type="PROSITE" id="PS00113">
    <property type="entry name" value="ADENYLATE_KINASE"/>
    <property type="match status" value="1"/>
</dbReference>
<dbReference type="GO" id="GO:0044209">
    <property type="term" value="P:AMP salvage"/>
    <property type="evidence" value="ECO:0007669"/>
    <property type="project" value="UniProtKB-UniRule"/>
</dbReference>
<dbReference type="Gene3D" id="3.40.50.300">
    <property type="entry name" value="P-loop containing nucleotide triphosphate hydrolases"/>
    <property type="match status" value="1"/>
</dbReference>
<feature type="binding site" evidence="8">
    <location>
        <begin position="57"/>
        <end position="59"/>
    </location>
    <ligand>
        <name>AMP</name>
        <dbReference type="ChEBI" id="CHEBI:456215"/>
    </ligand>
</feature>
<keyword evidence="3 8" id="KW-0545">Nucleotide biosynthesis</keyword>
<feature type="region of interest" description="NMP" evidence="8">
    <location>
        <begin position="30"/>
        <end position="59"/>
    </location>
</feature>
<dbReference type="STRING" id="1528.SAMN04488579_12724"/>
<name>A0A1H3J5L1_EUBBA</name>
<comment type="function">
    <text evidence="8">Catalyzes the reversible transfer of the terminal phosphate group between ATP and AMP. Plays an important role in cellular energy homeostasis and in adenine nucleotide metabolism.</text>
</comment>
<feature type="binding site" evidence="8">
    <location>
        <position position="171"/>
    </location>
    <ligand>
        <name>AMP</name>
        <dbReference type="ChEBI" id="CHEBI:456215"/>
    </ligand>
</feature>
<keyword evidence="5 8" id="KW-0418">Kinase</keyword>
<dbReference type="NCBIfam" id="TIGR01351">
    <property type="entry name" value="adk"/>
    <property type="match status" value="1"/>
</dbReference>
<protein>
    <recommendedName>
        <fullName evidence="8 10">Adenylate kinase</fullName>
        <shortName evidence="8">AK</shortName>
        <ecNumber evidence="8 10">2.7.4.3</ecNumber>
    </recommendedName>
    <alternativeName>
        <fullName evidence="8">ATP-AMP transphosphorylase</fullName>
    </alternativeName>
    <alternativeName>
        <fullName evidence="8">ATP:AMP phosphotransferase</fullName>
    </alternativeName>
    <alternativeName>
        <fullName evidence="8">Adenylate monophosphate kinase</fullName>
    </alternativeName>
</protein>
<feature type="binding site" evidence="8">
    <location>
        <begin position="136"/>
        <end position="137"/>
    </location>
    <ligand>
        <name>ATP</name>
        <dbReference type="ChEBI" id="CHEBI:30616"/>
    </ligand>
</feature>
<keyword evidence="4 8" id="KW-0547">Nucleotide-binding</keyword>
<comment type="subcellular location">
    <subcellularLocation>
        <location evidence="8 10">Cytoplasm</location>
    </subcellularLocation>
</comment>
<evidence type="ECO:0000256" key="7">
    <source>
        <dbReference type="ARBA" id="ARBA00022840"/>
    </source>
</evidence>
<gene>
    <name evidence="8" type="primary">adk</name>
    <name evidence="12" type="ORF">SAMN04488579_12724</name>
</gene>